<gene>
    <name evidence="7" type="ORF">LSUB1_G008021</name>
</gene>
<keyword evidence="2" id="KW-0479">Metal-binding</keyword>
<keyword evidence="8" id="KW-1185">Reference proteome</keyword>
<feature type="domain" description="Lipoxygenase" evidence="6">
    <location>
        <begin position="86"/>
        <end position="584"/>
    </location>
</feature>
<evidence type="ECO:0000256" key="1">
    <source>
        <dbReference type="ARBA" id="ARBA00021175"/>
    </source>
</evidence>
<comment type="caution">
    <text evidence="7">The sequence shown here is derived from an EMBL/GenBank/DDBJ whole genome shotgun (WGS) entry which is preliminary data.</text>
</comment>
<reference evidence="7 8" key="1">
    <citation type="submission" date="2018-05" db="EMBL/GenBank/DDBJ databases">
        <title>Genome sequencing and assembly of the regulated plant pathogen Lachnellula willkommii and related sister species for the development of diagnostic species identification markers.</title>
        <authorList>
            <person name="Giroux E."/>
            <person name="Bilodeau G."/>
        </authorList>
    </citation>
    <scope>NUCLEOTIDE SEQUENCE [LARGE SCALE GENOMIC DNA]</scope>
    <source>
        <strain evidence="7 8">CBS 197.66</strain>
    </source>
</reference>
<feature type="chain" id="PRO_5034486127" description="Manganese lipoxygenase" evidence="5">
    <location>
        <begin position="20"/>
        <end position="584"/>
    </location>
</feature>
<organism evidence="7 8">
    <name type="scientific">Lachnellula subtilissima</name>
    <dbReference type="NCBI Taxonomy" id="602034"/>
    <lineage>
        <taxon>Eukaryota</taxon>
        <taxon>Fungi</taxon>
        <taxon>Dikarya</taxon>
        <taxon>Ascomycota</taxon>
        <taxon>Pezizomycotina</taxon>
        <taxon>Leotiomycetes</taxon>
        <taxon>Helotiales</taxon>
        <taxon>Lachnaceae</taxon>
        <taxon>Lachnellula</taxon>
    </lineage>
</organism>
<evidence type="ECO:0000256" key="3">
    <source>
        <dbReference type="ARBA" id="ARBA00022964"/>
    </source>
</evidence>
<accession>A0A8H8RIQ1</accession>
<evidence type="ECO:0000259" key="6">
    <source>
        <dbReference type="PROSITE" id="PS51393"/>
    </source>
</evidence>
<dbReference type="GO" id="GO:0034440">
    <property type="term" value="P:lipid oxidation"/>
    <property type="evidence" value="ECO:0007669"/>
    <property type="project" value="InterPro"/>
</dbReference>
<dbReference type="Gene3D" id="1.20.245.10">
    <property type="entry name" value="Lipoxygenase-1, Domain 5"/>
    <property type="match status" value="1"/>
</dbReference>
<dbReference type="GO" id="GO:0046872">
    <property type="term" value="F:metal ion binding"/>
    <property type="evidence" value="ECO:0007669"/>
    <property type="project" value="UniProtKB-KW"/>
</dbReference>
<dbReference type="PANTHER" id="PTHR11771">
    <property type="entry name" value="LIPOXYGENASE"/>
    <property type="match status" value="1"/>
</dbReference>
<dbReference type="InterPro" id="IPR036226">
    <property type="entry name" value="LipOase_C_sf"/>
</dbReference>
<dbReference type="Pfam" id="PF00305">
    <property type="entry name" value="Lipoxygenase"/>
    <property type="match status" value="1"/>
</dbReference>
<keyword evidence="4" id="KW-0560">Oxidoreductase</keyword>
<dbReference type="GO" id="GO:0043651">
    <property type="term" value="P:linoleic acid metabolic process"/>
    <property type="evidence" value="ECO:0007669"/>
    <property type="project" value="UniProtKB-ARBA"/>
</dbReference>
<dbReference type="Proteomes" id="UP000462212">
    <property type="component" value="Unassembled WGS sequence"/>
</dbReference>
<protein>
    <recommendedName>
        <fullName evidence="1">Manganese lipoxygenase</fullName>
    </recommendedName>
</protein>
<dbReference type="InterPro" id="IPR000907">
    <property type="entry name" value="LipOase"/>
</dbReference>
<sequence length="584" mass="64248">MLTSLVWSLGLGLALEVSSAPSVPQALRRQSANNFTSYTIPPLESSSSSVRASAIKVKADTFLYGPSVAGNTSFWPTGSLGNSTINADFAALSTDTSIDEPNIESDVAVVTSTIEAAGGFKQLSDYNLLYKDQWKKSLPEGVDVGVLTNYTNDLFFSMERLSVNPYSIKRLDASATLPFQVDNGIATNITGTTVSGLLKSGSLFYVDHRDQATLESTGRFAAYCDAYFYIHPTSGDFLPLAIRTNTGSNLIYTPADTANDWLLAKMMFNLNDFWQSQWYHLSATHNVLEIIWEAAYRTLSDEHPVMALLKRLSIRMFGYRISAITVLINKGGFVDQSFAFTGAAAGVSTTKFYQSGEAGNFQSNYFYRNLQSRGLYNNTFGPKIKCFPFLEDASVIHTSIQSVMTTFVDSYYTSPSSFQQDSELQAWIAEAKPAQIMDFPTSVDRQTLIDILTQFAYLGSAAHQTLNTNDLAEIKGTLPFHPASLYQAVPETKGVTDLMPFLPPANASIQQLVLLGLFARPTFVNSNEKMPTKIADASATFEKEMLAQSKVVAARSFDKDGLSQGMPFIWRTLDPQRAPYYLTV</sequence>
<dbReference type="SUPFAM" id="SSF48484">
    <property type="entry name" value="Lipoxigenase"/>
    <property type="match status" value="1"/>
</dbReference>
<dbReference type="Gene3D" id="3.10.450.60">
    <property type="match status" value="1"/>
</dbReference>
<keyword evidence="5" id="KW-0732">Signal</keyword>
<feature type="signal peptide" evidence="5">
    <location>
        <begin position="1"/>
        <end position="19"/>
    </location>
</feature>
<evidence type="ECO:0000313" key="8">
    <source>
        <dbReference type="Proteomes" id="UP000462212"/>
    </source>
</evidence>
<name>A0A8H8RIQ1_9HELO</name>
<dbReference type="EMBL" id="QGMJ01000602">
    <property type="protein sequence ID" value="TVY34757.1"/>
    <property type="molecule type" value="Genomic_DNA"/>
</dbReference>
<evidence type="ECO:0000256" key="5">
    <source>
        <dbReference type="SAM" id="SignalP"/>
    </source>
</evidence>
<dbReference type="GO" id="GO:0050584">
    <property type="term" value="F:linoleate 11-lipoxygenase activity"/>
    <property type="evidence" value="ECO:0007669"/>
    <property type="project" value="UniProtKB-ARBA"/>
</dbReference>
<keyword evidence="3" id="KW-0223">Dioxygenase</keyword>
<dbReference type="OrthoDB" id="407298at2759"/>
<evidence type="ECO:0000256" key="4">
    <source>
        <dbReference type="ARBA" id="ARBA00023002"/>
    </source>
</evidence>
<dbReference type="InterPro" id="IPR013819">
    <property type="entry name" value="LipOase_C"/>
</dbReference>
<proteinExistence type="predicted"/>
<evidence type="ECO:0000313" key="7">
    <source>
        <dbReference type="EMBL" id="TVY34757.1"/>
    </source>
</evidence>
<dbReference type="PROSITE" id="PS51393">
    <property type="entry name" value="LIPOXYGENASE_3"/>
    <property type="match status" value="1"/>
</dbReference>
<dbReference type="AlphaFoldDB" id="A0A8H8RIQ1"/>
<evidence type="ECO:0000256" key="2">
    <source>
        <dbReference type="ARBA" id="ARBA00022723"/>
    </source>
</evidence>